<comment type="caution">
    <text evidence="3">The sequence shown here is derived from an EMBL/GenBank/DDBJ whole genome shotgun (WGS) entry which is preliminary data.</text>
</comment>
<dbReference type="InterPro" id="IPR011329">
    <property type="entry name" value="Killer_tox_Kp4/SMK"/>
</dbReference>
<dbReference type="Gene3D" id="3.30.430.10">
    <property type="entry name" value="Killer Toxin P4, subunit A"/>
    <property type="match status" value="1"/>
</dbReference>
<evidence type="ECO:0000256" key="1">
    <source>
        <dbReference type="SAM" id="SignalP"/>
    </source>
</evidence>
<dbReference type="Proteomes" id="UP001251528">
    <property type="component" value="Unassembled WGS sequence"/>
</dbReference>
<dbReference type="Pfam" id="PF09044">
    <property type="entry name" value="Kp4"/>
    <property type="match status" value="1"/>
</dbReference>
<feature type="domain" description="Killer toxin Kp4" evidence="2">
    <location>
        <begin position="5"/>
        <end position="154"/>
    </location>
</feature>
<dbReference type="InterPro" id="IPR015131">
    <property type="entry name" value="Killer_tox_Kp4"/>
</dbReference>
<evidence type="ECO:0000313" key="3">
    <source>
        <dbReference type="EMBL" id="KAK2596163.1"/>
    </source>
</evidence>
<feature type="signal peptide" evidence="1">
    <location>
        <begin position="1"/>
        <end position="16"/>
    </location>
</feature>
<dbReference type="SUPFAM" id="SSF55221">
    <property type="entry name" value="Yeast killer toxins"/>
    <property type="match status" value="2"/>
</dbReference>
<organism evidence="3 4">
    <name type="scientific">Conoideocrella luteorostrata</name>
    <dbReference type="NCBI Taxonomy" id="1105319"/>
    <lineage>
        <taxon>Eukaryota</taxon>
        <taxon>Fungi</taxon>
        <taxon>Dikarya</taxon>
        <taxon>Ascomycota</taxon>
        <taxon>Pezizomycotina</taxon>
        <taxon>Sordariomycetes</taxon>
        <taxon>Hypocreomycetidae</taxon>
        <taxon>Hypocreales</taxon>
        <taxon>Clavicipitaceae</taxon>
        <taxon>Conoideocrella</taxon>
    </lineage>
</organism>
<dbReference type="EMBL" id="JASWJB010000119">
    <property type="protein sequence ID" value="KAK2596163.1"/>
    <property type="molecule type" value="Genomic_DNA"/>
</dbReference>
<feature type="chain" id="PRO_5042504601" description="Killer toxin Kp4 domain-containing protein" evidence="1">
    <location>
        <begin position="17"/>
        <end position="166"/>
    </location>
</feature>
<evidence type="ECO:0000259" key="2">
    <source>
        <dbReference type="Pfam" id="PF09044"/>
    </source>
</evidence>
<accession>A0AAJ0CMM3</accession>
<proteinExistence type="predicted"/>
<keyword evidence="1" id="KW-0732">Signal</keyword>
<name>A0AAJ0CMM3_9HYPO</name>
<gene>
    <name evidence="3" type="ORF">QQS21_006440</name>
</gene>
<dbReference type="AlphaFoldDB" id="A0AAJ0CMM3"/>
<dbReference type="GO" id="GO:0005576">
    <property type="term" value="C:extracellular region"/>
    <property type="evidence" value="ECO:0007669"/>
    <property type="project" value="InterPro"/>
</dbReference>
<protein>
    <recommendedName>
        <fullName evidence="2">Killer toxin Kp4 domain-containing protein</fullName>
    </recommendedName>
</protein>
<reference evidence="3" key="1">
    <citation type="submission" date="2023-06" db="EMBL/GenBank/DDBJ databases">
        <title>Conoideocrella luteorostrata (Hypocreales: Clavicipitaceae), a potential biocontrol fungus for elongate hemlock scale in United States Christmas tree production areas.</title>
        <authorList>
            <person name="Barrett H."/>
            <person name="Lovett B."/>
            <person name="Macias A.M."/>
            <person name="Stajich J.E."/>
            <person name="Kasson M.T."/>
        </authorList>
    </citation>
    <scope>NUCLEOTIDE SEQUENCE</scope>
    <source>
        <strain evidence="3">ARSEF 14590</strain>
    </source>
</reference>
<sequence length="166" mass="16980">MVSFTVVAAFITSAAALGINCRGSGGCTFNDAKLSDVLTQVKQIQAQGNGNHRYSTGGKINVLPISRTINSTSSTQIIHVADMPSPSAIVQLACAQGKYASICAFYQNGASGTANEAAGQLQGLVDHKCSQCGSIPTQPGNDVSKGELTVNIVSAPCCKGNCVCPI</sequence>
<keyword evidence="4" id="KW-1185">Reference proteome</keyword>
<evidence type="ECO:0000313" key="4">
    <source>
        <dbReference type="Proteomes" id="UP001251528"/>
    </source>
</evidence>